<dbReference type="PANTHER" id="PTHR43833:SF5">
    <property type="entry name" value="TRK SYSTEM POTASSIUM UPTAKE PROTEIN TRKA"/>
    <property type="match status" value="1"/>
</dbReference>
<dbReference type="InterPro" id="IPR050721">
    <property type="entry name" value="Trk_Ktr_HKT_K-transport"/>
</dbReference>
<proteinExistence type="predicted"/>
<evidence type="ECO:0000256" key="3">
    <source>
        <dbReference type="ARBA" id="ARBA00022538"/>
    </source>
</evidence>
<evidence type="ECO:0000313" key="9">
    <source>
        <dbReference type="EMBL" id="SDB24719.1"/>
    </source>
</evidence>
<dbReference type="Pfam" id="PF02080">
    <property type="entry name" value="TrkA_C"/>
    <property type="match status" value="2"/>
</dbReference>
<evidence type="ECO:0000256" key="4">
    <source>
        <dbReference type="ARBA" id="ARBA00022958"/>
    </source>
</evidence>
<dbReference type="InterPro" id="IPR006037">
    <property type="entry name" value="RCK_C"/>
</dbReference>
<keyword evidence="2" id="KW-0813">Transport</keyword>
<keyword evidence="4" id="KW-0630">Potassium</keyword>
<dbReference type="OrthoDB" id="9775180at2"/>
<dbReference type="SUPFAM" id="SSF116726">
    <property type="entry name" value="TrkA C-terminal domain-like"/>
    <property type="match status" value="2"/>
</dbReference>
<dbReference type="STRING" id="1732.SAMN02910417_01825"/>
<dbReference type="Gene3D" id="3.40.50.720">
    <property type="entry name" value="NAD(P)-binding Rossmann-like Domain"/>
    <property type="match status" value="2"/>
</dbReference>
<feature type="domain" description="RCK N-terminal" evidence="7">
    <location>
        <begin position="1"/>
        <end position="115"/>
    </location>
</feature>
<dbReference type="RefSeq" id="WP_090174057.1">
    <property type="nucleotide sequence ID" value="NZ_FMXR01000013.1"/>
</dbReference>
<keyword evidence="10" id="KW-1185">Reference proteome</keyword>
<protein>
    <recommendedName>
        <fullName evidence="1">Trk system potassium uptake protein TrkA</fullName>
    </recommendedName>
</protein>
<reference evidence="9 10" key="1">
    <citation type="submission" date="2016-10" db="EMBL/GenBank/DDBJ databases">
        <authorList>
            <person name="de Groot N.N."/>
        </authorList>
    </citation>
    <scope>NUCLEOTIDE SEQUENCE [LARGE SCALE GENOMIC DNA]</scope>
    <source>
        <strain evidence="9 10">DSM 3217</strain>
    </source>
</reference>
<evidence type="ECO:0000256" key="5">
    <source>
        <dbReference type="ARBA" id="ARBA00023027"/>
    </source>
</evidence>
<evidence type="ECO:0000313" key="10">
    <source>
        <dbReference type="Proteomes" id="UP000199228"/>
    </source>
</evidence>
<feature type="domain" description="RCK C-terminal" evidence="8">
    <location>
        <begin position="369"/>
        <end position="452"/>
    </location>
</feature>
<evidence type="ECO:0000259" key="8">
    <source>
        <dbReference type="PROSITE" id="PS51202"/>
    </source>
</evidence>
<keyword evidence="5" id="KW-0520">NAD</keyword>
<dbReference type="InterPro" id="IPR006036">
    <property type="entry name" value="K_uptake_TrkA"/>
</dbReference>
<evidence type="ECO:0000259" key="7">
    <source>
        <dbReference type="PROSITE" id="PS51201"/>
    </source>
</evidence>
<feature type="domain" description="RCK C-terminal" evidence="8">
    <location>
        <begin position="141"/>
        <end position="225"/>
    </location>
</feature>
<feature type="domain" description="RCK N-terminal" evidence="7">
    <location>
        <begin position="229"/>
        <end position="357"/>
    </location>
</feature>
<dbReference type="InterPro" id="IPR036291">
    <property type="entry name" value="NAD(P)-bd_dom_sf"/>
</dbReference>
<dbReference type="SUPFAM" id="SSF51735">
    <property type="entry name" value="NAD(P)-binding Rossmann-fold domains"/>
    <property type="match status" value="2"/>
</dbReference>
<dbReference type="PANTHER" id="PTHR43833">
    <property type="entry name" value="POTASSIUM CHANNEL PROTEIN 2-RELATED-RELATED"/>
    <property type="match status" value="1"/>
</dbReference>
<dbReference type="InterPro" id="IPR036721">
    <property type="entry name" value="RCK_C_sf"/>
</dbReference>
<dbReference type="NCBIfam" id="NF007031">
    <property type="entry name" value="PRK09496.1-2"/>
    <property type="match status" value="1"/>
</dbReference>
<dbReference type="PRINTS" id="PR00335">
    <property type="entry name" value="KUPTAKETRKA"/>
</dbReference>
<evidence type="ECO:0000256" key="6">
    <source>
        <dbReference type="ARBA" id="ARBA00023065"/>
    </source>
</evidence>
<accession>A0A1G6BVT0</accession>
<keyword evidence="6" id="KW-0406">Ion transport</keyword>
<keyword evidence="3" id="KW-0633">Potassium transport</keyword>
<dbReference type="Pfam" id="PF02254">
    <property type="entry name" value="TrkA_N"/>
    <property type="match status" value="2"/>
</dbReference>
<evidence type="ECO:0000256" key="2">
    <source>
        <dbReference type="ARBA" id="ARBA00022448"/>
    </source>
</evidence>
<dbReference type="AlphaFoldDB" id="A0A1G6BVT0"/>
<dbReference type="NCBIfam" id="NF007039">
    <property type="entry name" value="PRK09496.3-2"/>
    <property type="match status" value="1"/>
</dbReference>
<dbReference type="Gene3D" id="3.30.70.1450">
    <property type="entry name" value="Regulator of K+ conductance, C-terminal domain"/>
    <property type="match status" value="2"/>
</dbReference>
<dbReference type="InterPro" id="IPR003148">
    <property type="entry name" value="RCK_N"/>
</dbReference>
<dbReference type="Proteomes" id="UP000199228">
    <property type="component" value="Unassembled WGS sequence"/>
</dbReference>
<dbReference type="PROSITE" id="PS51202">
    <property type="entry name" value="RCK_C"/>
    <property type="match status" value="2"/>
</dbReference>
<evidence type="ECO:0000256" key="1">
    <source>
        <dbReference type="ARBA" id="ARBA00017378"/>
    </source>
</evidence>
<dbReference type="NCBIfam" id="NF007033">
    <property type="entry name" value="PRK09496.1-5"/>
    <property type="match status" value="1"/>
</dbReference>
<dbReference type="GO" id="GO:0015079">
    <property type="term" value="F:potassium ion transmembrane transporter activity"/>
    <property type="evidence" value="ECO:0007669"/>
    <property type="project" value="InterPro"/>
</dbReference>
<name>A0A1G6BVT0_EUBOX</name>
<sequence>MQIIVVGCGNVGRTLIEQLVKEGHDVTAVDLDKSRVEQVVREYDVMGYIGNGASRTLLIDAGVKKADVLLAVTAADELNLLCCLIARKAGDCKTIARVRNPIYTLEEVSFIKEELGLSLIINPEMAAAHEIARLIKFPSAIRVENFAKGRLDLLGCRVKEGSELAGCALMDITSKHNVNMLVIAVQRKGEVVIPNGQYVLEEGDVVYFVAEPTKVMQSMKKLGNVNRKVHKVMIIGGGETTVYLSKHLLNIGIHVTIIESSKERCGELSELLPNALVICGDGTDRELLLEEGIESMNIVVAWTNFDEENIMLSLYAQQHAKAKAITKIHKIEHDEILQTLDVGSICYPKKITAERILQYIRAMNNSMGSNVETLYQLVDDRIEVLEFVVRSNHDFLGIPLEKLHLKKNLLIACIVRAGKFIIPGGKDEIRMNDSVIVVTMDRGLECISDIMR</sequence>
<gene>
    <name evidence="9" type="ORF">SAMN02910417_01825</name>
</gene>
<dbReference type="EMBL" id="FMXR01000013">
    <property type="protein sequence ID" value="SDB24719.1"/>
    <property type="molecule type" value="Genomic_DNA"/>
</dbReference>
<dbReference type="PROSITE" id="PS51201">
    <property type="entry name" value="RCK_N"/>
    <property type="match status" value="2"/>
</dbReference>
<organism evidence="9 10">
    <name type="scientific">Eubacterium oxidoreducens</name>
    <dbReference type="NCBI Taxonomy" id="1732"/>
    <lineage>
        <taxon>Bacteria</taxon>
        <taxon>Bacillati</taxon>
        <taxon>Bacillota</taxon>
        <taxon>Clostridia</taxon>
        <taxon>Eubacteriales</taxon>
        <taxon>Eubacteriaceae</taxon>
        <taxon>Eubacterium</taxon>
    </lineage>
</organism>
<dbReference type="GO" id="GO:0005886">
    <property type="term" value="C:plasma membrane"/>
    <property type="evidence" value="ECO:0007669"/>
    <property type="project" value="InterPro"/>
</dbReference>